<feature type="short sequence motif" description="GXSXG" evidence="42">
    <location>
        <begin position="45"/>
        <end position="49"/>
    </location>
</feature>
<evidence type="ECO:0000256" key="4">
    <source>
        <dbReference type="ARBA" id="ARBA00004167"/>
    </source>
</evidence>
<dbReference type="AlphaFoldDB" id="A0A6P3FLW3"/>
<dbReference type="CTD" id="80339"/>
<evidence type="ECO:0000256" key="42">
    <source>
        <dbReference type="PROSITE-ProRule" id="PRU01161"/>
    </source>
</evidence>
<keyword evidence="11" id="KW-0551">Lipid droplet</keyword>
<evidence type="ECO:0000256" key="17">
    <source>
        <dbReference type="ARBA" id="ARBA00023098"/>
    </source>
</evidence>
<evidence type="ECO:0000256" key="7">
    <source>
        <dbReference type="ARBA" id="ARBA00013211"/>
    </source>
</evidence>
<dbReference type="InterPro" id="IPR002641">
    <property type="entry name" value="PNPLA_dom"/>
</dbReference>
<keyword evidence="18 44" id="KW-0472">Membrane</keyword>
<comment type="pathway">
    <text evidence="24">Phospholipid metabolism.</text>
</comment>
<evidence type="ECO:0000256" key="20">
    <source>
        <dbReference type="ARBA" id="ARBA00023209"/>
    </source>
</evidence>
<gene>
    <name evidence="47" type="primary">Pnpla3</name>
</gene>
<evidence type="ECO:0000256" key="39">
    <source>
        <dbReference type="ARBA" id="ARBA00079790"/>
    </source>
</evidence>
<comment type="catalytic activity">
    <reaction evidence="32">
        <text>2 1-(9Z-octadecenoyl)-glycerol = 1,2-di-(9Z-octadecenoyl)-glycerol + glycerol</text>
        <dbReference type="Rhea" id="RHEA:38323"/>
        <dbReference type="ChEBI" id="CHEBI:17754"/>
        <dbReference type="ChEBI" id="CHEBI:52323"/>
        <dbReference type="ChEBI" id="CHEBI:75342"/>
    </reaction>
    <physiologicalReaction direction="left-to-right" evidence="32">
        <dbReference type="Rhea" id="RHEA:38324"/>
    </physiologicalReaction>
</comment>
<keyword evidence="20" id="KW-0594">Phospholipid biosynthesis</keyword>
<dbReference type="GO" id="GO:0016020">
    <property type="term" value="C:membrane"/>
    <property type="evidence" value="ECO:0007669"/>
    <property type="project" value="UniProtKB-SubCell"/>
</dbReference>
<evidence type="ECO:0000256" key="13">
    <source>
        <dbReference type="ARBA" id="ARBA00022692"/>
    </source>
</evidence>
<feature type="transmembrane region" description="Helical" evidence="44">
    <location>
        <begin position="6"/>
        <end position="23"/>
    </location>
</feature>
<evidence type="ECO:0000256" key="32">
    <source>
        <dbReference type="ARBA" id="ARBA00050827"/>
    </source>
</evidence>
<feature type="compositionally biased region" description="Polar residues" evidence="43">
    <location>
        <begin position="395"/>
        <end position="407"/>
    </location>
</feature>
<reference evidence="47" key="1">
    <citation type="submission" date="2025-08" db="UniProtKB">
        <authorList>
            <consortium name="RefSeq"/>
        </authorList>
    </citation>
    <scope>IDENTIFICATION</scope>
</reference>
<feature type="short sequence motif" description="GXGXXG" evidence="42">
    <location>
        <begin position="14"/>
        <end position="19"/>
    </location>
</feature>
<dbReference type="GO" id="GO:0035727">
    <property type="term" value="F:lysophosphatidic acid binding"/>
    <property type="evidence" value="ECO:0007669"/>
    <property type="project" value="UniProtKB-ARBA"/>
</dbReference>
<organism evidence="46 47">
    <name type="scientific">Octodon degus</name>
    <name type="common">Degu</name>
    <name type="synonym">Sciurus degus</name>
    <dbReference type="NCBI Taxonomy" id="10160"/>
    <lineage>
        <taxon>Eukaryota</taxon>
        <taxon>Metazoa</taxon>
        <taxon>Chordata</taxon>
        <taxon>Craniata</taxon>
        <taxon>Vertebrata</taxon>
        <taxon>Euteleostomi</taxon>
        <taxon>Mammalia</taxon>
        <taxon>Eutheria</taxon>
        <taxon>Euarchontoglires</taxon>
        <taxon>Glires</taxon>
        <taxon>Rodentia</taxon>
        <taxon>Hystricomorpha</taxon>
        <taxon>Octodontidae</taxon>
        <taxon>Octodon</taxon>
    </lineage>
</organism>
<keyword evidence="10" id="KW-0444">Lipid biosynthesis</keyword>
<evidence type="ECO:0000256" key="26">
    <source>
        <dbReference type="ARBA" id="ARBA00048770"/>
    </source>
</evidence>
<keyword evidence="19" id="KW-0325">Glycoprotein</keyword>
<evidence type="ECO:0000256" key="33">
    <source>
        <dbReference type="ARBA" id="ARBA00051085"/>
    </source>
</evidence>
<keyword evidence="21" id="KW-1208">Phospholipid metabolism</keyword>
<comment type="catalytic activity">
    <reaction evidence="27">
        <text>1-(9Z-octadecenoyl)-sn-glycero-3-phosphate + (9Z,12Z)-octadecadienoyl-CoA = 1-(9Z)-octadecenoyl-2-(9Z,12Z)-octadecadienoyl-sn-glycero-3-phosphate + CoA</text>
        <dbReference type="Rhea" id="RHEA:37159"/>
        <dbReference type="ChEBI" id="CHEBI:57287"/>
        <dbReference type="ChEBI" id="CHEBI:57383"/>
        <dbReference type="ChEBI" id="CHEBI:74544"/>
        <dbReference type="ChEBI" id="CHEBI:74563"/>
    </reaction>
    <physiologicalReaction direction="left-to-right" evidence="27">
        <dbReference type="Rhea" id="RHEA:37160"/>
    </physiologicalReaction>
</comment>
<evidence type="ECO:0000313" key="46">
    <source>
        <dbReference type="Proteomes" id="UP000515203"/>
    </source>
</evidence>
<evidence type="ECO:0000256" key="35">
    <source>
        <dbReference type="ARBA" id="ARBA00052658"/>
    </source>
</evidence>
<evidence type="ECO:0000256" key="11">
    <source>
        <dbReference type="ARBA" id="ARBA00022677"/>
    </source>
</evidence>
<comment type="catalytic activity">
    <reaction evidence="23">
        <text>a 1,2-diacyl-sn-glycero-3-phosphocholine + H2O = a 1-acyl-sn-glycero-3-phosphocholine + a fatty acid + H(+)</text>
        <dbReference type="Rhea" id="RHEA:15801"/>
        <dbReference type="ChEBI" id="CHEBI:15377"/>
        <dbReference type="ChEBI" id="CHEBI:15378"/>
        <dbReference type="ChEBI" id="CHEBI:28868"/>
        <dbReference type="ChEBI" id="CHEBI:57643"/>
        <dbReference type="ChEBI" id="CHEBI:58168"/>
        <dbReference type="EC" id="3.1.1.4"/>
    </reaction>
    <physiologicalReaction direction="left-to-right" evidence="23">
        <dbReference type="Rhea" id="RHEA:15802"/>
    </physiologicalReaction>
</comment>
<dbReference type="Pfam" id="PF01734">
    <property type="entry name" value="Patatin"/>
    <property type="match status" value="1"/>
</dbReference>
<evidence type="ECO:0000256" key="15">
    <source>
        <dbReference type="ARBA" id="ARBA00022968"/>
    </source>
</evidence>
<evidence type="ECO:0000256" key="8">
    <source>
        <dbReference type="ARBA" id="ARBA00013278"/>
    </source>
</evidence>
<dbReference type="InParanoid" id="A0A6P3FLW3"/>
<evidence type="ECO:0000256" key="43">
    <source>
        <dbReference type="SAM" id="MobiDB-lite"/>
    </source>
</evidence>
<comment type="catalytic activity">
    <reaction evidence="35">
        <text>1-(9Z-octadecenoyl)-glycerol + 1,2-di-(9Z-octadecenoyl)-glycerol = 1,2,3-tri-(9Z-octadecenoyl)-glycerol + glycerol</text>
        <dbReference type="Rhea" id="RHEA:38327"/>
        <dbReference type="ChEBI" id="CHEBI:17754"/>
        <dbReference type="ChEBI" id="CHEBI:52323"/>
        <dbReference type="ChEBI" id="CHEBI:53753"/>
        <dbReference type="ChEBI" id="CHEBI:75342"/>
    </reaction>
    <physiologicalReaction direction="left-to-right" evidence="35">
        <dbReference type="Rhea" id="RHEA:38328"/>
    </physiologicalReaction>
</comment>
<evidence type="ECO:0000313" key="47">
    <source>
        <dbReference type="RefSeq" id="XP_004642507.1"/>
    </source>
</evidence>
<dbReference type="PROSITE" id="PS51635">
    <property type="entry name" value="PNPLA"/>
    <property type="match status" value="1"/>
</dbReference>
<dbReference type="GO" id="GO:0019432">
    <property type="term" value="P:triglyceride biosynthetic process"/>
    <property type="evidence" value="ECO:0007669"/>
    <property type="project" value="UniProtKB-ARBA"/>
</dbReference>
<evidence type="ECO:0000256" key="16">
    <source>
        <dbReference type="ARBA" id="ARBA00022989"/>
    </source>
</evidence>
<evidence type="ECO:0000256" key="22">
    <source>
        <dbReference type="ARBA" id="ARBA00023315"/>
    </source>
</evidence>
<feature type="short sequence motif" description="DGA/G" evidence="42">
    <location>
        <begin position="166"/>
        <end position="168"/>
    </location>
</feature>
<dbReference type="SUPFAM" id="SSF52151">
    <property type="entry name" value="FabD/lysophospholipase-like"/>
    <property type="match status" value="1"/>
</dbReference>
<evidence type="ECO:0000256" key="10">
    <source>
        <dbReference type="ARBA" id="ARBA00022516"/>
    </source>
</evidence>
<evidence type="ECO:0000256" key="9">
    <source>
        <dbReference type="ARBA" id="ARBA00013279"/>
    </source>
</evidence>
<evidence type="ECO:0000256" key="3">
    <source>
        <dbReference type="ARBA" id="ARBA00001141"/>
    </source>
</evidence>
<comment type="catalytic activity">
    <reaction evidence="2">
        <text>a triacylglycerol + H2O = a diacylglycerol + a fatty acid + H(+)</text>
        <dbReference type="Rhea" id="RHEA:12044"/>
        <dbReference type="ChEBI" id="CHEBI:15377"/>
        <dbReference type="ChEBI" id="CHEBI:15378"/>
        <dbReference type="ChEBI" id="CHEBI:17855"/>
        <dbReference type="ChEBI" id="CHEBI:18035"/>
        <dbReference type="ChEBI" id="CHEBI:28868"/>
        <dbReference type="EC" id="3.1.1.3"/>
    </reaction>
</comment>
<comment type="function">
    <text evidence="36">Specifically catalyzes coenzyme A (CoA)-dependent acylation of 1-acyl-sn-glycerol 3-phosphate (2-lysophosphatidic acid/LPA) to generate phosphatidic acid (PA), an important metabolic intermediate and precursor for both triglycerides and glycerophospholipids. Does not esterify other lysophospholipids. Acyl donors are long chain (at least C16) fatty acyl-CoAs: arachidonoyl-CoA, linoleoyl-CoA, oleoyl-CoA and at a lesser extent palmitoyl-CoA. Additionally possesses low triacylglycerol lipase and CoA-independent acylglycerol transacylase activities and thus may play a role in acyl-chain remodeling of triglycerides. In vitro may express hydrolytic activity against glycerolipids triacylglycerol, diacylglycerol and monoacylglycerol, with a strong preference for oleic acid as the acyl moiety. However, the triacylglycerol hydrolase activity is controversial and may be very low. Possesses phospholipase A2 activity.</text>
</comment>
<evidence type="ECO:0000256" key="24">
    <source>
        <dbReference type="ARBA" id="ARBA00025707"/>
    </source>
</evidence>
<sequence>MYDPERGWSLSFSGCGFLGFYYVGATRCLSERAPHLLRDARMFFGCSAGALHGVTFLAGVSIDQALQILMDLVRKARARNISTLHPSFNLSRHLREGLQEILPDNVHQLISGKICISLTRVSDGENVLVSDFKSKEEVVDALLCSCFIPFLCGLIPPTFRGVRYMDGGASNNLPVLDSQTTITVSPYYGECDICPKIKSTNFLHVTITNLSLRLCLGNLYLLSRAFFPPDVKVMGEICLRGYLDALRFLEENSICSRLQPCLTLPKEELEPEVTVPGWEDPDLGKAEDDELLDHLRLSILPWDERILDALSPPLTAALKKAIKDRGGFLSRVGSLLPVRILSFVMLPCTLPVESTIAAVHRLVMWLPHIPDDVQWLQWLMSQVYARVTTCLLPTSRSQMSGSSQRASICTREGGSAGS</sequence>
<dbReference type="GO" id="GO:0055088">
    <property type="term" value="P:lipid homeostasis"/>
    <property type="evidence" value="ECO:0007669"/>
    <property type="project" value="TreeGrafter"/>
</dbReference>
<keyword evidence="12" id="KW-0808">Transferase</keyword>
<feature type="domain" description="PNPLA" evidence="45">
    <location>
        <begin position="10"/>
        <end position="179"/>
    </location>
</feature>
<dbReference type="GO" id="GO:0005737">
    <property type="term" value="C:cytoplasm"/>
    <property type="evidence" value="ECO:0007669"/>
    <property type="project" value="TreeGrafter"/>
</dbReference>
<comment type="subcellular location">
    <subcellularLocation>
        <location evidence="5">Lipid droplet</location>
    </subcellularLocation>
    <subcellularLocation>
        <location evidence="4">Membrane</location>
        <topology evidence="4">Single-pass membrane protein</topology>
    </subcellularLocation>
</comment>
<comment type="pathway">
    <text evidence="37">Glycerolipid metabolism.</text>
</comment>
<comment type="catalytic activity">
    <reaction evidence="3">
        <text>a 1-acyl-sn-glycero-3-phosphate + an acyl-CoA = a 1,2-diacyl-sn-glycero-3-phosphate + CoA</text>
        <dbReference type="Rhea" id="RHEA:19709"/>
        <dbReference type="ChEBI" id="CHEBI:57287"/>
        <dbReference type="ChEBI" id="CHEBI:57970"/>
        <dbReference type="ChEBI" id="CHEBI:58342"/>
        <dbReference type="ChEBI" id="CHEBI:58608"/>
        <dbReference type="EC" id="2.3.1.51"/>
    </reaction>
</comment>
<comment type="catalytic activity">
    <reaction evidence="26">
        <text>1-(9Z-octadecenoyl)-sn-glycero-3-phosphate + (5Z,8Z,11Z,14Z)-eicosatetraenoyl-CoA = 1-(9Z)-octadecenoyl-2-(5Z,8Z,11Z,14Z)-eicosatetraenoyl-sn-glycero-3-phosphate + CoA</text>
        <dbReference type="Rhea" id="RHEA:37443"/>
        <dbReference type="ChEBI" id="CHEBI:57287"/>
        <dbReference type="ChEBI" id="CHEBI:57368"/>
        <dbReference type="ChEBI" id="CHEBI:74544"/>
        <dbReference type="ChEBI" id="CHEBI:74928"/>
    </reaction>
    <physiologicalReaction direction="left-to-right" evidence="26">
        <dbReference type="Rhea" id="RHEA:37444"/>
    </physiologicalReaction>
</comment>
<dbReference type="GO" id="GO:0006654">
    <property type="term" value="P:phosphatidic acid biosynthetic process"/>
    <property type="evidence" value="ECO:0007669"/>
    <property type="project" value="UniProtKB-ARBA"/>
</dbReference>
<dbReference type="EC" id="2.3.1.51" evidence="7"/>
<dbReference type="FunFam" id="3.40.1090.10:FF:000003">
    <property type="entry name" value="Patatin-like phospholipase domain-containing protein 2"/>
    <property type="match status" value="1"/>
</dbReference>
<dbReference type="GO" id="GO:0003841">
    <property type="term" value="F:1-acylglycerol-3-phosphate O-acyltransferase activity"/>
    <property type="evidence" value="ECO:0007669"/>
    <property type="project" value="UniProtKB-EC"/>
</dbReference>
<keyword evidence="42" id="KW-0442">Lipid degradation</keyword>
<keyword evidence="16 44" id="KW-1133">Transmembrane helix</keyword>
<dbReference type="EC" id="3.1.1.4" evidence="8"/>
<evidence type="ECO:0000259" key="45">
    <source>
        <dbReference type="PROSITE" id="PS51635"/>
    </source>
</evidence>
<evidence type="ECO:0000256" key="18">
    <source>
        <dbReference type="ARBA" id="ARBA00023136"/>
    </source>
</evidence>
<feature type="active site" description="Proton acceptor" evidence="42">
    <location>
        <position position="166"/>
    </location>
</feature>
<comment type="catalytic activity">
    <reaction evidence="30">
        <text>1,2,3-tri-(9Z-octadecenoyl)-glycerol + H2O = 1,3-di-(9Z-octadecenoyl)-glycerol + (9Z)-octadecenoate + H(+)</text>
        <dbReference type="Rhea" id="RHEA:38387"/>
        <dbReference type="ChEBI" id="CHEBI:15377"/>
        <dbReference type="ChEBI" id="CHEBI:15378"/>
        <dbReference type="ChEBI" id="CHEBI:30823"/>
        <dbReference type="ChEBI" id="CHEBI:53753"/>
        <dbReference type="ChEBI" id="CHEBI:75735"/>
    </reaction>
    <physiologicalReaction direction="left-to-right" evidence="30">
        <dbReference type="Rhea" id="RHEA:38388"/>
    </physiologicalReaction>
</comment>
<name>A0A6P3FLW3_OCTDE</name>
<dbReference type="RefSeq" id="XP_004642507.1">
    <property type="nucleotide sequence ID" value="XM_004642450.2"/>
</dbReference>
<evidence type="ECO:0000256" key="6">
    <source>
        <dbReference type="ARBA" id="ARBA00005189"/>
    </source>
</evidence>
<evidence type="ECO:0000256" key="37">
    <source>
        <dbReference type="ARBA" id="ARBA00060536"/>
    </source>
</evidence>
<comment type="catalytic activity">
    <reaction evidence="31">
        <text>a 1-acylglycerol + a 1,3-diacylglycerol = a triacylglycerol + glycerol</text>
        <dbReference type="Rhea" id="RHEA:44440"/>
        <dbReference type="ChEBI" id="CHEBI:17754"/>
        <dbReference type="ChEBI" id="CHEBI:17855"/>
        <dbReference type="ChEBI" id="CHEBI:35759"/>
        <dbReference type="ChEBI" id="CHEBI:47777"/>
    </reaction>
</comment>
<dbReference type="Proteomes" id="UP000515203">
    <property type="component" value="Unplaced"/>
</dbReference>
<evidence type="ECO:0000256" key="2">
    <source>
        <dbReference type="ARBA" id="ARBA00001024"/>
    </source>
</evidence>
<protein>
    <recommendedName>
        <fullName evidence="40">Acylglycerol transacylase</fullName>
        <ecNumber evidence="7">2.3.1.51</ecNumber>
        <ecNumber evidence="9">3.1.1.3</ecNumber>
        <ecNumber evidence="8">3.1.1.4</ecNumber>
    </recommendedName>
    <alternativeName>
        <fullName evidence="41">Adiponutrin</fullName>
    </alternativeName>
    <alternativeName>
        <fullName evidence="39">Calcium-independent phospholipase A2-epsilon</fullName>
    </alternativeName>
    <alternativeName>
        <fullName evidence="25">Lysophosphatidic acid acyltransferase</fullName>
    </alternativeName>
    <alternativeName>
        <fullName evidence="38">Patatin-like phospholipase domain-containing protein 3</fullName>
    </alternativeName>
</protein>
<evidence type="ECO:0000256" key="34">
    <source>
        <dbReference type="ARBA" id="ARBA00052543"/>
    </source>
</evidence>
<dbReference type="InterPro" id="IPR016035">
    <property type="entry name" value="Acyl_Trfase/lysoPLipase"/>
</dbReference>
<dbReference type="FunFam" id="3.40.1090.10:FF:000042">
    <property type="entry name" value="Patatin-like phospholipase domain-containing 3"/>
    <property type="match status" value="1"/>
</dbReference>
<evidence type="ECO:0000256" key="41">
    <source>
        <dbReference type="ARBA" id="ARBA00083280"/>
    </source>
</evidence>
<evidence type="ECO:0000256" key="1">
    <source>
        <dbReference type="ARBA" id="ARBA00000816"/>
    </source>
</evidence>
<evidence type="ECO:0000256" key="30">
    <source>
        <dbReference type="ARBA" id="ARBA00050373"/>
    </source>
</evidence>
<evidence type="ECO:0000256" key="31">
    <source>
        <dbReference type="ARBA" id="ARBA00050561"/>
    </source>
</evidence>
<dbReference type="GO" id="GO:0004623">
    <property type="term" value="F:phospholipase A2 activity"/>
    <property type="evidence" value="ECO:0007669"/>
    <property type="project" value="UniProtKB-EC"/>
</dbReference>
<evidence type="ECO:0000256" key="25">
    <source>
        <dbReference type="ARBA" id="ARBA00032101"/>
    </source>
</evidence>
<dbReference type="PANTHER" id="PTHR12406:SF22">
    <property type="entry name" value="1-ACYLGLYCEROL-3-PHOSPHATE O-ACYLTRANSFERASE PNPLA3"/>
    <property type="match status" value="1"/>
</dbReference>
<evidence type="ECO:0000256" key="19">
    <source>
        <dbReference type="ARBA" id="ARBA00023180"/>
    </source>
</evidence>
<dbReference type="EC" id="3.1.1.3" evidence="9"/>
<comment type="pathway">
    <text evidence="6">Lipid metabolism.</text>
</comment>
<dbReference type="GeneID" id="101588031"/>
<keyword evidence="14 42" id="KW-0378">Hydrolase</keyword>
<keyword evidence="13 44" id="KW-0812">Transmembrane</keyword>
<keyword evidence="15" id="KW-0735">Signal-anchor</keyword>
<keyword evidence="17 42" id="KW-0443">Lipid metabolism</keyword>
<dbReference type="OrthoDB" id="197155at2759"/>
<dbReference type="GO" id="GO:0019433">
    <property type="term" value="P:triglyceride catabolic process"/>
    <property type="evidence" value="ECO:0007669"/>
    <property type="project" value="UniProtKB-ARBA"/>
</dbReference>
<dbReference type="InterPro" id="IPR033562">
    <property type="entry name" value="PLPL"/>
</dbReference>
<evidence type="ECO:0000256" key="21">
    <source>
        <dbReference type="ARBA" id="ARBA00023264"/>
    </source>
</evidence>
<feature type="region of interest" description="Disordered" evidence="43">
    <location>
        <begin position="395"/>
        <end position="418"/>
    </location>
</feature>
<dbReference type="FunCoup" id="A0A6P3FLW3">
    <property type="interactions" value="112"/>
</dbReference>
<comment type="catalytic activity">
    <reaction evidence="33">
        <text>a 1-acylglycerol + a 1,2-diacylglycerol = a triacylglycerol + glycerol</text>
        <dbReference type="Rhea" id="RHEA:44436"/>
        <dbReference type="ChEBI" id="CHEBI:17754"/>
        <dbReference type="ChEBI" id="CHEBI:17855"/>
        <dbReference type="ChEBI" id="CHEBI:35759"/>
        <dbReference type="ChEBI" id="CHEBI:49172"/>
    </reaction>
</comment>
<comment type="catalytic activity">
    <reaction evidence="28">
        <text>1-(9Z-octadecenoyl)-sn-glycero-3-phosphate + (9Z)-octadecenoyl-CoA = 1,2-di-(9Z-octadecenoyl)-sn-glycero-3-phosphate + CoA</text>
        <dbReference type="Rhea" id="RHEA:37131"/>
        <dbReference type="ChEBI" id="CHEBI:57287"/>
        <dbReference type="ChEBI" id="CHEBI:57387"/>
        <dbReference type="ChEBI" id="CHEBI:74544"/>
        <dbReference type="ChEBI" id="CHEBI:74546"/>
    </reaction>
    <physiologicalReaction direction="left-to-right" evidence="28">
        <dbReference type="Rhea" id="RHEA:37132"/>
    </physiologicalReaction>
</comment>
<evidence type="ECO:0000256" key="14">
    <source>
        <dbReference type="ARBA" id="ARBA00022801"/>
    </source>
</evidence>
<keyword evidence="46" id="KW-1185">Reference proteome</keyword>
<dbReference type="GO" id="GO:0001676">
    <property type="term" value="P:long-chain fatty acid metabolic process"/>
    <property type="evidence" value="ECO:0007669"/>
    <property type="project" value="UniProtKB-ARBA"/>
</dbReference>
<comment type="catalytic activity">
    <reaction evidence="1">
        <text>1-(9Z-octadecenoyl)-sn-glycero-3-phosphate + hexadecanoyl-CoA = 1-(9Z)-octadecenoyl-2-hexadecanoyl-sn-glycero-3-phosphate + CoA</text>
        <dbReference type="Rhea" id="RHEA:37143"/>
        <dbReference type="ChEBI" id="CHEBI:57287"/>
        <dbReference type="ChEBI" id="CHEBI:57379"/>
        <dbReference type="ChEBI" id="CHEBI:74544"/>
        <dbReference type="ChEBI" id="CHEBI:74551"/>
    </reaction>
    <physiologicalReaction direction="left-to-right" evidence="1">
        <dbReference type="Rhea" id="RHEA:37144"/>
    </physiologicalReaction>
</comment>
<dbReference type="PANTHER" id="PTHR12406">
    <property type="entry name" value="CALCIUM-INDEPENDENT PHOSPHOLIPASE A2 IPLA2 -RELATED"/>
    <property type="match status" value="1"/>
</dbReference>
<evidence type="ECO:0000256" key="36">
    <source>
        <dbReference type="ARBA" id="ARBA00053171"/>
    </source>
</evidence>
<dbReference type="GO" id="GO:0036042">
    <property type="term" value="F:long-chain fatty acyl-CoA binding"/>
    <property type="evidence" value="ECO:0007669"/>
    <property type="project" value="UniProtKB-ARBA"/>
</dbReference>
<accession>A0A6P3FLW3</accession>
<evidence type="ECO:0000256" key="40">
    <source>
        <dbReference type="ARBA" id="ARBA00080560"/>
    </source>
</evidence>
<evidence type="ECO:0000256" key="23">
    <source>
        <dbReference type="ARBA" id="ARBA00023422"/>
    </source>
</evidence>
<comment type="catalytic activity">
    <reaction evidence="34">
        <text>2 a 1-acylglycerol = a 1,2-diacylglycerol + glycerol</text>
        <dbReference type="Rhea" id="RHEA:44432"/>
        <dbReference type="ChEBI" id="CHEBI:17754"/>
        <dbReference type="ChEBI" id="CHEBI:35759"/>
        <dbReference type="ChEBI" id="CHEBI:49172"/>
    </reaction>
</comment>
<keyword evidence="22" id="KW-0012">Acyltransferase</keyword>
<evidence type="ECO:0000256" key="44">
    <source>
        <dbReference type="SAM" id="Phobius"/>
    </source>
</evidence>
<evidence type="ECO:0000256" key="12">
    <source>
        <dbReference type="ARBA" id="ARBA00022679"/>
    </source>
</evidence>
<evidence type="ECO:0000256" key="5">
    <source>
        <dbReference type="ARBA" id="ARBA00004502"/>
    </source>
</evidence>
<comment type="catalytic activity">
    <reaction evidence="29">
        <text>1-(9Z-octadecenoyl)-glycerol + 1,3-di-(9Z-octadecenoyl)-glycerol = 1,2,3-tri-(9Z-octadecenoyl)-glycerol + glycerol</text>
        <dbReference type="Rhea" id="RHEA:38331"/>
        <dbReference type="ChEBI" id="CHEBI:17754"/>
        <dbReference type="ChEBI" id="CHEBI:53753"/>
        <dbReference type="ChEBI" id="CHEBI:75342"/>
        <dbReference type="ChEBI" id="CHEBI:75735"/>
    </reaction>
    <physiologicalReaction direction="left-to-right" evidence="29">
        <dbReference type="Rhea" id="RHEA:38332"/>
    </physiologicalReaction>
</comment>
<evidence type="ECO:0000256" key="38">
    <source>
        <dbReference type="ARBA" id="ARBA00078886"/>
    </source>
</evidence>
<proteinExistence type="predicted"/>
<dbReference type="Gene3D" id="3.40.1090.10">
    <property type="entry name" value="Cytosolic phospholipase A2 catalytic domain"/>
    <property type="match status" value="2"/>
</dbReference>
<dbReference type="GO" id="GO:0005811">
    <property type="term" value="C:lipid droplet"/>
    <property type="evidence" value="ECO:0007669"/>
    <property type="project" value="UniProtKB-SubCell"/>
</dbReference>
<dbReference type="GO" id="GO:0004806">
    <property type="term" value="F:triacylglycerol lipase activity"/>
    <property type="evidence" value="ECO:0007669"/>
    <property type="project" value="UniProtKB-EC"/>
</dbReference>
<evidence type="ECO:0000256" key="28">
    <source>
        <dbReference type="ARBA" id="ARBA00049561"/>
    </source>
</evidence>
<evidence type="ECO:0000256" key="29">
    <source>
        <dbReference type="ARBA" id="ARBA00050245"/>
    </source>
</evidence>
<evidence type="ECO:0000256" key="27">
    <source>
        <dbReference type="ARBA" id="ARBA00049345"/>
    </source>
</evidence>
<feature type="active site" description="Nucleophile" evidence="42">
    <location>
        <position position="47"/>
    </location>
</feature>